<keyword evidence="3" id="KW-0106">Calcium</keyword>
<name>A0A090WA96_9FLAO</name>
<dbReference type="GO" id="GO:0005829">
    <property type="term" value="C:cytosol"/>
    <property type="evidence" value="ECO:0007669"/>
    <property type="project" value="TreeGrafter"/>
</dbReference>
<evidence type="ECO:0000313" key="5">
    <source>
        <dbReference type="EMBL" id="GAL72379.1"/>
    </source>
</evidence>
<dbReference type="GO" id="GO:0000224">
    <property type="term" value="F:peptide-N4-(N-acetyl-beta-glucosaminyl)asparagine amidase activity"/>
    <property type="evidence" value="ECO:0007669"/>
    <property type="project" value="TreeGrafter"/>
</dbReference>
<protein>
    <submittedName>
        <fullName evidence="5">Alpha-1,2-mannosidase</fullName>
    </submittedName>
</protein>
<dbReference type="Pfam" id="PF17678">
    <property type="entry name" value="Glyco_hydro_92N"/>
    <property type="match status" value="1"/>
</dbReference>
<dbReference type="AlphaFoldDB" id="A0A090WA96"/>
<evidence type="ECO:0000256" key="2">
    <source>
        <dbReference type="ARBA" id="ARBA00011245"/>
    </source>
</evidence>
<dbReference type="GO" id="GO:0030246">
    <property type="term" value="F:carbohydrate binding"/>
    <property type="evidence" value="ECO:0007669"/>
    <property type="project" value="InterPro"/>
</dbReference>
<proteinExistence type="predicted"/>
<evidence type="ECO:0000313" key="6">
    <source>
        <dbReference type="Proteomes" id="UP000029646"/>
    </source>
</evidence>
<gene>
    <name evidence="5" type="ORF">JCM19302_3657</name>
</gene>
<evidence type="ECO:0000256" key="3">
    <source>
        <dbReference type="ARBA" id="ARBA00022837"/>
    </source>
</evidence>
<comment type="caution">
    <text evidence="5">The sequence shown here is derived from an EMBL/GenBank/DDBJ whole genome shotgun (WGS) entry which is preliminary data.</text>
</comment>
<comment type="cofactor">
    <cofactor evidence="1">
        <name>Ca(2+)</name>
        <dbReference type="ChEBI" id="CHEBI:29108"/>
    </cofactor>
</comment>
<dbReference type="InterPro" id="IPR041371">
    <property type="entry name" value="GH92_N"/>
</dbReference>
<dbReference type="GO" id="GO:0006516">
    <property type="term" value="P:glycoprotein catabolic process"/>
    <property type="evidence" value="ECO:0007669"/>
    <property type="project" value="TreeGrafter"/>
</dbReference>
<evidence type="ECO:0000256" key="1">
    <source>
        <dbReference type="ARBA" id="ARBA00001913"/>
    </source>
</evidence>
<dbReference type="EMBL" id="BBNS01000023">
    <property type="protein sequence ID" value="GAL72379.1"/>
    <property type="molecule type" value="Genomic_DNA"/>
</dbReference>
<dbReference type="Proteomes" id="UP000029646">
    <property type="component" value="Unassembled WGS sequence"/>
</dbReference>
<dbReference type="PANTHER" id="PTHR12143:SF39">
    <property type="entry name" value="SECRETED PROTEIN"/>
    <property type="match status" value="1"/>
</dbReference>
<comment type="subunit">
    <text evidence="2">Monomer.</text>
</comment>
<dbReference type="Gene3D" id="2.70.98.10">
    <property type="match status" value="1"/>
</dbReference>
<feature type="domain" description="Glycosyl hydrolase family 92 N-terminal" evidence="4">
    <location>
        <begin position="1"/>
        <end position="81"/>
    </location>
</feature>
<dbReference type="PANTHER" id="PTHR12143">
    <property type="entry name" value="PEPTIDE N-GLYCANASE PNGASE -RELATED"/>
    <property type="match status" value="1"/>
</dbReference>
<dbReference type="InterPro" id="IPR014718">
    <property type="entry name" value="GH-type_carb-bd"/>
</dbReference>
<accession>A0A090WA96</accession>
<sequence length="96" mass="11005">MVQLSPDTRYDGWDSCGGYHYTDSTIIGFSHTHLSGTGIADYGDVLFMPFSGDIQLDRGADDDPDSGFRSRFPTKKRRHNPDITKYNYWMMISMRN</sequence>
<evidence type="ECO:0000259" key="4">
    <source>
        <dbReference type="Pfam" id="PF17678"/>
    </source>
</evidence>
<organism evidence="5 6">
    <name type="scientific">Jejuia pallidilutea</name>
    <dbReference type="NCBI Taxonomy" id="504487"/>
    <lineage>
        <taxon>Bacteria</taxon>
        <taxon>Pseudomonadati</taxon>
        <taxon>Bacteroidota</taxon>
        <taxon>Flavobacteriia</taxon>
        <taxon>Flavobacteriales</taxon>
        <taxon>Flavobacteriaceae</taxon>
        <taxon>Jejuia</taxon>
    </lineage>
</organism>
<reference evidence="5 6" key="1">
    <citation type="journal article" date="2014" name="Genome Announc.">
        <title>Draft Genome Sequence of Marine Flavobacterium Jejuia pallidilutea Strain 11shimoA1 and Pigmentation Mutants.</title>
        <authorList>
            <person name="Takatani N."/>
            <person name="Nakanishi M."/>
            <person name="Meirelles P."/>
            <person name="Mino S."/>
            <person name="Suda W."/>
            <person name="Oshima K."/>
            <person name="Hattori M."/>
            <person name="Ohkuma M."/>
            <person name="Hosokawa M."/>
            <person name="Miyashita K."/>
            <person name="Thompson F.L."/>
            <person name="Niwa A."/>
            <person name="Sawabe T."/>
            <person name="Sawabe T."/>
        </authorList>
    </citation>
    <scope>NUCLEOTIDE SEQUENCE [LARGE SCALE GENOMIC DNA]</scope>
    <source>
        <strain evidence="6">JCM19302</strain>
    </source>
</reference>
<dbReference type="InterPro" id="IPR050883">
    <property type="entry name" value="PNGase"/>
</dbReference>